<evidence type="ECO:0000256" key="1">
    <source>
        <dbReference type="SAM" id="MobiDB-lite"/>
    </source>
</evidence>
<evidence type="ECO:0000313" key="2">
    <source>
        <dbReference type="EMBL" id="RDB37363.1"/>
    </source>
</evidence>
<protein>
    <submittedName>
        <fullName evidence="2">Uncharacterized protein</fullName>
    </submittedName>
</protein>
<gene>
    <name evidence="2" type="ORF">DCC88_00110</name>
</gene>
<dbReference type="EMBL" id="QOVW01000001">
    <property type="protein sequence ID" value="RDB37363.1"/>
    <property type="molecule type" value="Genomic_DNA"/>
</dbReference>
<organism evidence="2 3">
    <name type="scientific">Spirobacillus cienkowskii</name>
    <dbReference type="NCBI Taxonomy" id="495820"/>
    <lineage>
        <taxon>Bacteria</taxon>
        <taxon>Pseudomonadati</taxon>
        <taxon>Bdellovibrionota</taxon>
        <taxon>Oligoflexia</taxon>
        <taxon>Silvanigrellales</taxon>
        <taxon>Spirobacillus</taxon>
    </lineage>
</organism>
<sequence>MEKKKKNLGRNNGKMGRPPSDWLFDLNNQVYSTEELVKLSEKTKSTVRFLMQKYCAEIKYTVINKKFKAYYTWNKEDFLRKISKNKN</sequence>
<evidence type="ECO:0000313" key="3">
    <source>
        <dbReference type="Proteomes" id="UP000253934"/>
    </source>
</evidence>
<comment type="caution">
    <text evidence="2">The sequence shown here is derived from an EMBL/GenBank/DDBJ whole genome shotgun (WGS) entry which is preliminary data.</text>
</comment>
<accession>A0A369L040</accession>
<keyword evidence="3" id="KW-1185">Reference proteome</keyword>
<proteinExistence type="predicted"/>
<feature type="region of interest" description="Disordered" evidence="1">
    <location>
        <begin position="1"/>
        <end position="20"/>
    </location>
</feature>
<dbReference type="Proteomes" id="UP000253934">
    <property type="component" value="Unassembled WGS sequence"/>
</dbReference>
<reference evidence="2" key="1">
    <citation type="submission" date="2018-04" db="EMBL/GenBank/DDBJ databases">
        <title>Draft genome sequence of the Candidatus Spirobacillus cienkowskii, a pathogen of freshwater Daphnia species, reconstructed from hemolymph metagenomic reads.</title>
        <authorList>
            <person name="Bresciani L."/>
            <person name="Lemos L.N."/>
            <person name="Wale N."/>
            <person name="Lin J.Y."/>
            <person name="Fernandes G.R."/>
            <person name="Duffy M.A."/>
            <person name="Rodrigues J.M."/>
        </authorList>
    </citation>
    <scope>NUCLEOTIDE SEQUENCE [LARGE SCALE GENOMIC DNA]</scope>
    <source>
        <strain evidence="2">Binning01</strain>
    </source>
</reference>
<dbReference type="AlphaFoldDB" id="A0A369L040"/>
<name>A0A369L040_9BACT</name>